<evidence type="ECO:0000313" key="3">
    <source>
        <dbReference type="Proteomes" id="UP001163726"/>
    </source>
</evidence>
<name>A0ABY7ARJ5_9ALTE</name>
<accession>A0ABY7ARJ5</accession>
<gene>
    <name evidence="2" type="ORF">OLW01_18000</name>
</gene>
<dbReference type="EMBL" id="CP109967">
    <property type="protein sequence ID" value="WAJ72172.1"/>
    <property type="molecule type" value="Genomic_DNA"/>
</dbReference>
<proteinExistence type="predicted"/>
<dbReference type="PANTHER" id="PTHR33886">
    <property type="entry name" value="UNSATURATED RHAMNOGALACTURONAN HYDROLASE (EUROFUNG)"/>
    <property type="match status" value="1"/>
</dbReference>
<evidence type="ECO:0000256" key="1">
    <source>
        <dbReference type="ARBA" id="ARBA00022801"/>
    </source>
</evidence>
<dbReference type="InterPro" id="IPR010905">
    <property type="entry name" value="Glyco_hydro_88"/>
</dbReference>
<dbReference type="InterPro" id="IPR008928">
    <property type="entry name" value="6-hairpin_glycosidase_sf"/>
</dbReference>
<dbReference type="InterPro" id="IPR052043">
    <property type="entry name" value="PolySaccharide_Degr_Enz"/>
</dbReference>
<reference evidence="2" key="1">
    <citation type="submission" date="2022-10" db="EMBL/GenBank/DDBJ databases">
        <title>Catenovulum adriacola sp. nov. isolated in the Harbour of Susak.</title>
        <authorList>
            <person name="Schoch T."/>
            <person name="Reich S.J."/>
            <person name="Stoeferle S."/>
            <person name="Flaiz M."/>
            <person name="Kazda M."/>
            <person name="Riedel C.U."/>
            <person name="Duerre P."/>
        </authorList>
    </citation>
    <scope>NUCLEOTIDE SEQUENCE</scope>
    <source>
        <strain evidence="2">TS8</strain>
        <plasmid evidence="2">pCadTS8_2</plasmid>
    </source>
</reference>
<sequence length="368" mass="41504">MSDKYLSLLQQLSSGLCSLKGIGNFNPFSNEAIRIEFEEWEWEIGVGLYGLYQYANDANQANLIDALENWFERQIDKGLPQPQINTTAPMITLALLAEQKQRTDWHQLIAEWADYLLTSLPRVEGCGFQHVVKERLNEGQLWDDTLFMTGLFLAKAGMLLNRQDLIEEAELQFLAHAQFLADKKTGLWFHGWTAVDKHNFAQAFWARGNAWITVAIPELIQLVGEVINPAIKQHLISLLNMQIQALLKLQSENGMWHTVLDDDMSPQESSAVAGICYGMLCASRLNLINPEDVEQVKQSALKGVQAIVDRIDERGILLEASDGTAMGHDIQYYFDIPNTPVPYGQALAMMCITEVIKGEWIVDSFSED</sequence>
<keyword evidence="2" id="KW-0614">Plasmid</keyword>
<protein>
    <submittedName>
        <fullName evidence="2">Glycoside hydrolase family 88 protein</fullName>
    </submittedName>
</protein>
<geneLocation type="plasmid" evidence="2 3">
    <name>pCadTS8_2</name>
</geneLocation>
<dbReference type="Gene3D" id="1.50.10.10">
    <property type="match status" value="1"/>
</dbReference>
<dbReference type="Pfam" id="PF07470">
    <property type="entry name" value="Glyco_hydro_88"/>
    <property type="match status" value="1"/>
</dbReference>
<dbReference type="GO" id="GO:0016787">
    <property type="term" value="F:hydrolase activity"/>
    <property type="evidence" value="ECO:0007669"/>
    <property type="project" value="UniProtKB-KW"/>
</dbReference>
<keyword evidence="1 2" id="KW-0378">Hydrolase</keyword>
<dbReference type="PANTHER" id="PTHR33886:SF8">
    <property type="entry name" value="UNSATURATED RHAMNOGALACTURONAN HYDROLASE (EUROFUNG)"/>
    <property type="match status" value="1"/>
</dbReference>
<evidence type="ECO:0000313" key="2">
    <source>
        <dbReference type="EMBL" id="WAJ72172.1"/>
    </source>
</evidence>
<keyword evidence="3" id="KW-1185">Reference proteome</keyword>
<dbReference type="SUPFAM" id="SSF48208">
    <property type="entry name" value="Six-hairpin glycosidases"/>
    <property type="match status" value="1"/>
</dbReference>
<dbReference type="Proteomes" id="UP001163726">
    <property type="component" value="Plasmid pCadTS8_2"/>
</dbReference>
<dbReference type="InterPro" id="IPR012341">
    <property type="entry name" value="6hp_glycosidase-like_sf"/>
</dbReference>
<organism evidence="2 3">
    <name type="scientific">Catenovulum adriaticum</name>
    <dbReference type="NCBI Taxonomy" id="2984846"/>
    <lineage>
        <taxon>Bacteria</taxon>
        <taxon>Pseudomonadati</taxon>
        <taxon>Pseudomonadota</taxon>
        <taxon>Gammaproteobacteria</taxon>
        <taxon>Alteromonadales</taxon>
        <taxon>Alteromonadaceae</taxon>
        <taxon>Catenovulum</taxon>
    </lineage>
</organism>
<dbReference type="RefSeq" id="WP_268076887.1">
    <property type="nucleotide sequence ID" value="NZ_CP109967.1"/>
</dbReference>